<evidence type="ECO:0000256" key="6">
    <source>
        <dbReference type="ARBA" id="ARBA00022707"/>
    </source>
</evidence>
<feature type="domain" description="C-CAP/cofactor C-like" evidence="15">
    <location>
        <begin position="24"/>
        <end position="179"/>
    </location>
</feature>
<dbReference type="OrthoDB" id="194775at2759"/>
<comment type="similarity">
    <text evidence="2">Belongs to the TBCC family.</text>
</comment>
<feature type="compositionally biased region" description="Basic and acidic residues" evidence="14">
    <location>
        <begin position="11"/>
        <end position="25"/>
    </location>
</feature>
<name>A0A1A6HRV3_NEOLE</name>
<dbReference type="InterPro" id="IPR039093">
    <property type="entry name" value="XRP2"/>
</dbReference>
<dbReference type="Gene3D" id="3.30.70.141">
    <property type="entry name" value="Nucleoside diphosphate kinase-like domain"/>
    <property type="match status" value="1"/>
</dbReference>
<dbReference type="PANTHER" id="PTHR15440:SF0">
    <property type="entry name" value="PROTEIN XRP2"/>
    <property type="match status" value="1"/>
</dbReference>
<keyword evidence="8 12" id="KW-0342">GTP-binding</keyword>
<feature type="non-terminal residue" evidence="16">
    <location>
        <position position="284"/>
    </location>
</feature>
<evidence type="ECO:0000313" key="16">
    <source>
        <dbReference type="EMBL" id="OBS80740.1"/>
    </source>
</evidence>
<dbReference type="Proteomes" id="UP000092124">
    <property type="component" value="Unassembled WGS sequence"/>
</dbReference>
<dbReference type="InterPro" id="IPR006599">
    <property type="entry name" value="CARP_motif"/>
</dbReference>
<dbReference type="SMART" id="SM00673">
    <property type="entry name" value="CARP"/>
    <property type="match status" value="2"/>
</dbReference>
<reference evidence="16 17" key="1">
    <citation type="submission" date="2016-06" db="EMBL/GenBank/DDBJ databases">
        <title>The Draft Genome Sequence and Annotation of the Desert Woodrat Neotoma lepida.</title>
        <authorList>
            <person name="Campbell M."/>
            <person name="Oakeson K.F."/>
            <person name="Yandell M."/>
            <person name="Halpert J.R."/>
            <person name="Dearing D."/>
        </authorList>
    </citation>
    <scope>NUCLEOTIDE SEQUENCE [LARGE SCALE GENOMIC DNA]</scope>
    <source>
        <strain evidence="16">417</strain>
        <tissue evidence="16">Liver</tissue>
    </source>
</reference>
<dbReference type="PIRSF" id="PIRSF037947">
    <property type="entry name" value="Protein_XRP2"/>
    <property type="match status" value="1"/>
</dbReference>
<dbReference type="Gene3D" id="2.160.20.70">
    <property type="match status" value="1"/>
</dbReference>
<dbReference type="Pfam" id="PF07986">
    <property type="entry name" value="TBCC"/>
    <property type="match status" value="1"/>
</dbReference>
<dbReference type="EMBL" id="LZPO01017318">
    <property type="protein sequence ID" value="OBS80740.1"/>
    <property type="molecule type" value="Genomic_DNA"/>
</dbReference>
<dbReference type="STRING" id="56216.A0A1A6HRV3"/>
<evidence type="ECO:0000256" key="10">
    <source>
        <dbReference type="ARBA" id="ARBA00023139"/>
    </source>
</evidence>
<keyword evidence="6" id="KW-0519">Myristate</keyword>
<evidence type="ECO:0000256" key="3">
    <source>
        <dbReference type="ARBA" id="ARBA00015771"/>
    </source>
</evidence>
<dbReference type="GO" id="GO:0005525">
    <property type="term" value="F:GTP binding"/>
    <property type="evidence" value="ECO:0007669"/>
    <property type="project" value="UniProtKB-KW"/>
</dbReference>
<keyword evidence="10" id="KW-0564">Palmitate</keyword>
<accession>A0A1A6HRV3</accession>
<dbReference type="GO" id="GO:1990075">
    <property type="term" value="C:periciliary membrane compartment"/>
    <property type="evidence" value="ECO:0007669"/>
    <property type="project" value="TreeGrafter"/>
</dbReference>
<evidence type="ECO:0000256" key="8">
    <source>
        <dbReference type="ARBA" id="ARBA00023134"/>
    </source>
</evidence>
<dbReference type="FunFam" id="2.160.20.70:FF:000004">
    <property type="entry name" value="Protein XRP2"/>
    <property type="match status" value="1"/>
</dbReference>
<gene>
    <name evidence="16" type="ORF">A6R68_21056</name>
</gene>
<feature type="binding site" evidence="12">
    <location>
        <begin position="115"/>
        <end position="118"/>
    </location>
    <ligand>
        <name>GTP</name>
        <dbReference type="ChEBI" id="CHEBI:37565"/>
    </ligand>
</feature>
<feature type="compositionally biased region" description="Basic residues" evidence="14">
    <location>
        <begin position="1"/>
        <end position="10"/>
    </location>
</feature>
<evidence type="ECO:0000256" key="14">
    <source>
        <dbReference type="SAM" id="MobiDB-lite"/>
    </source>
</evidence>
<sequence length="284" mass="32565">MGCCFSKRRKSEKESRAEGEEEQPKLYSWDQREKVDPKDYMFSGLKDETVGRLPGKVAGQQFVIQDCENCNIYIFDYSATITIDDCTNCILFLGPVKGSVFFRNCRDCKCTLACQQFRVRDCRKLEVFVCCATQPIIESSTNIKFGCFQWYYPELAAQFKDAGLSIFNNMWSHVHDFTPVSGELNWSLLPENAVVQDYVPIPATEEFKAVRISTEANRSIIPISRGQRQKNSDESCLVVLFADDYITANARKLIDETKEVSMKAEDAQRVFREKASDFFLLLNK</sequence>
<evidence type="ECO:0000313" key="17">
    <source>
        <dbReference type="Proteomes" id="UP000092124"/>
    </source>
</evidence>
<evidence type="ECO:0000256" key="9">
    <source>
        <dbReference type="ARBA" id="ARBA00023136"/>
    </source>
</evidence>
<dbReference type="PANTHER" id="PTHR15440">
    <property type="entry name" value="XRP2 PROTEIN"/>
    <property type="match status" value="1"/>
</dbReference>
<dbReference type="GO" id="GO:0005929">
    <property type="term" value="C:cilium"/>
    <property type="evidence" value="ECO:0007669"/>
    <property type="project" value="TreeGrafter"/>
</dbReference>
<evidence type="ECO:0000256" key="5">
    <source>
        <dbReference type="ARBA" id="ARBA00022475"/>
    </source>
</evidence>
<dbReference type="SUPFAM" id="SSF69340">
    <property type="entry name" value="C-terminal domain of adenylylcyclase associated protein"/>
    <property type="match status" value="1"/>
</dbReference>
<dbReference type="GO" id="GO:0006892">
    <property type="term" value="P:post-Golgi vesicle-mediated transport"/>
    <property type="evidence" value="ECO:0007669"/>
    <property type="project" value="TreeGrafter"/>
</dbReference>
<evidence type="ECO:0000256" key="11">
    <source>
        <dbReference type="ARBA" id="ARBA00023288"/>
    </source>
</evidence>
<feature type="lipid moiety-binding region" description="S-palmitoyl cysteine" evidence="13">
    <location>
        <position position="3"/>
    </location>
</feature>
<dbReference type="PROSITE" id="PS51329">
    <property type="entry name" value="C_CAP_COFACTOR_C"/>
    <property type="match status" value="1"/>
</dbReference>
<keyword evidence="7 12" id="KW-0547">Nucleotide-binding</keyword>
<protein>
    <recommendedName>
        <fullName evidence="3">Protein XRP2</fullName>
    </recommendedName>
</protein>
<evidence type="ECO:0000256" key="7">
    <source>
        <dbReference type="ARBA" id="ARBA00022741"/>
    </source>
</evidence>
<comment type="caution">
    <text evidence="16">The sequence shown here is derived from an EMBL/GenBank/DDBJ whole genome shotgun (WGS) entry which is preliminary data.</text>
</comment>
<evidence type="ECO:0000256" key="1">
    <source>
        <dbReference type="ARBA" id="ARBA00004342"/>
    </source>
</evidence>
<keyword evidence="4" id="KW-0343">GTPase activation</keyword>
<keyword evidence="9" id="KW-0472">Membrane</keyword>
<organism evidence="16 17">
    <name type="scientific">Neotoma lepida</name>
    <name type="common">Desert woodrat</name>
    <dbReference type="NCBI Taxonomy" id="56216"/>
    <lineage>
        <taxon>Eukaryota</taxon>
        <taxon>Metazoa</taxon>
        <taxon>Chordata</taxon>
        <taxon>Craniata</taxon>
        <taxon>Vertebrata</taxon>
        <taxon>Euteleostomi</taxon>
        <taxon>Mammalia</taxon>
        <taxon>Eutheria</taxon>
        <taxon>Euarchontoglires</taxon>
        <taxon>Glires</taxon>
        <taxon>Rodentia</taxon>
        <taxon>Myomorpha</taxon>
        <taxon>Muroidea</taxon>
        <taxon>Cricetidae</taxon>
        <taxon>Neotominae</taxon>
        <taxon>Neotoma</taxon>
    </lineage>
</organism>
<dbReference type="InterPro" id="IPR012945">
    <property type="entry name" value="Tubulin-bd_cofactor_C_dom"/>
</dbReference>
<dbReference type="InterPro" id="IPR036223">
    <property type="entry name" value="CAP_C_sf"/>
</dbReference>
<dbReference type="InterPro" id="IPR017901">
    <property type="entry name" value="C-CAP_CF_C-like"/>
</dbReference>
<evidence type="ECO:0000259" key="15">
    <source>
        <dbReference type="PROSITE" id="PS51329"/>
    </source>
</evidence>
<evidence type="ECO:0000256" key="2">
    <source>
        <dbReference type="ARBA" id="ARBA00008848"/>
    </source>
</evidence>
<dbReference type="InterPro" id="IPR036850">
    <property type="entry name" value="NDK-like_dom_sf"/>
</dbReference>
<feature type="binding site" evidence="12">
    <location>
        <begin position="98"/>
        <end position="99"/>
    </location>
    <ligand>
        <name>GTP</name>
        <dbReference type="ChEBI" id="CHEBI:37565"/>
    </ligand>
</feature>
<dbReference type="AlphaFoldDB" id="A0A1A6HRV3"/>
<keyword evidence="17" id="KW-1185">Reference proteome</keyword>
<evidence type="ECO:0000256" key="12">
    <source>
        <dbReference type="PIRSR" id="PIRSR037947-1"/>
    </source>
</evidence>
<keyword evidence="5" id="KW-1003">Cell membrane</keyword>
<feature type="region of interest" description="Disordered" evidence="14">
    <location>
        <begin position="1"/>
        <end position="25"/>
    </location>
</feature>
<comment type="subcellular location">
    <subcellularLocation>
        <location evidence="1">Cell membrane</location>
        <topology evidence="1">Lipid-anchor</topology>
        <orientation evidence="1">Cytoplasmic side</orientation>
    </subcellularLocation>
</comment>
<dbReference type="GO" id="GO:0005096">
    <property type="term" value="F:GTPase activator activity"/>
    <property type="evidence" value="ECO:0007669"/>
    <property type="project" value="UniProtKB-KW"/>
</dbReference>
<keyword evidence="11" id="KW-0449">Lipoprotein</keyword>
<feature type="lipid moiety-binding region" description="N-myristoyl glycine" evidence="13">
    <location>
        <position position="2"/>
    </location>
</feature>
<evidence type="ECO:0000256" key="4">
    <source>
        <dbReference type="ARBA" id="ARBA00022468"/>
    </source>
</evidence>
<proteinExistence type="inferred from homology"/>
<dbReference type="InterPro" id="IPR016098">
    <property type="entry name" value="CAP/MinC_C"/>
</dbReference>
<evidence type="ECO:0000256" key="13">
    <source>
        <dbReference type="PIRSR" id="PIRSR037947-2"/>
    </source>
</evidence>